<sequence>MLDLVLGGIGLNKVNPLEGIEKGTIGNYITRFEDNQLYSTFYLKEDSHSIEYILRKSTLEMKAMKLKLSGQPFVSLLFKFAGDSKYIYGRLYNTLDIKDKEHLEVLLFQREIPISFVDINNNIIKTVMVENDFKDYLKKVFITKNIETIQISKDYNEEYNLGNLWREIL</sequence>
<name>A0A343JB53_9CLOT</name>
<gene>
    <name evidence="1" type="ORF">BEN51_04505</name>
</gene>
<evidence type="ECO:0000313" key="2">
    <source>
        <dbReference type="Proteomes" id="UP000264883"/>
    </source>
</evidence>
<evidence type="ECO:0000313" key="1">
    <source>
        <dbReference type="EMBL" id="ASW42761.1"/>
    </source>
</evidence>
<keyword evidence="2" id="KW-1185">Reference proteome</keyword>
<dbReference type="AlphaFoldDB" id="A0A343JB53"/>
<dbReference type="Proteomes" id="UP000264883">
    <property type="component" value="Chromosome"/>
</dbReference>
<reference evidence="1 2" key="1">
    <citation type="submission" date="2016-08" db="EMBL/GenBank/DDBJ databases">
        <title>Complete Genome Sequence Of The Indigo Reducing Clostridium isatidis DSM15098.</title>
        <authorList>
            <person name="Little G.T."/>
            <person name="Minton N.P."/>
        </authorList>
    </citation>
    <scope>NUCLEOTIDE SEQUENCE [LARGE SCALE GENOMIC DNA]</scope>
    <source>
        <strain evidence="1 2">DSM 15098</strain>
    </source>
</reference>
<dbReference type="KEGG" id="cia:BEN51_04505"/>
<dbReference type="EMBL" id="CP016786">
    <property type="protein sequence ID" value="ASW42761.1"/>
    <property type="molecule type" value="Genomic_DNA"/>
</dbReference>
<protein>
    <submittedName>
        <fullName evidence="1">Uncharacterized protein</fullName>
    </submittedName>
</protein>
<proteinExistence type="predicted"/>
<accession>A0A343JB53</accession>
<organism evidence="1 2">
    <name type="scientific">Clostridium isatidis</name>
    <dbReference type="NCBI Taxonomy" id="182773"/>
    <lineage>
        <taxon>Bacteria</taxon>
        <taxon>Bacillati</taxon>
        <taxon>Bacillota</taxon>
        <taxon>Clostridia</taxon>
        <taxon>Eubacteriales</taxon>
        <taxon>Clostridiaceae</taxon>
        <taxon>Clostridium</taxon>
    </lineage>
</organism>